<dbReference type="InterPro" id="IPR027417">
    <property type="entry name" value="P-loop_NTPase"/>
</dbReference>
<dbReference type="SUPFAM" id="SSF52540">
    <property type="entry name" value="P-loop containing nucleoside triphosphate hydrolases"/>
    <property type="match status" value="1"/>
</dbReference>
<evidence type="ECO:0000313" key="2">
    <source>
        <dbReference type="Proteomes" id="UP001385892"/>
    </source>
</evidence>
<organism evidence="1 2">
    <name type="scientific">Variovorax rhizosphaerae</name>
    <dbReference type="NCBI Taxonomy" id="1836200"/>
    <lineage>
        <taxon>Bacteria</taxon>
        <taxon>Pseudomonadati</taxon>
        <taxon>Pseudomonadota</taxon>
        <taxon>Betaproteobacteria</taxon>
        <taxon>Burkholderiales</taxon>
        <taxon>Comamonadaceae</taxon>
        <taxon>Variovorax</taxon>
    </lineage>
</organism>
<comment type="caution">
    <text evidence="1">The sequence shown here is derived from an EMBL/GenBank/DDBJ whole genome shotgun (WGS) entry which is preliminary data.</text>
</comment>
<name>A0ABU8WF89_9BURK</name>
<reference evidence="1 2" key="1">
    <citation type="submission" date="2024-03" db="EMBL/GenBank/DDBJ databases">
        <title>Novel species of the genus Variovorax.</title>
        <authorList>
            <person name="Liu Q."/>
            <person name="Xin Y.-H."/>
        </authorList>
    </citation>
    <scope>NUCLEOTIDE SEQUENCE [LARGE SCALE GENOMIC DNA]</scope>
    <source>
        <strain evidence="1 2">KACC 18900</strain>
    </source>
</reference>
<dbReference type="Proteomes" id="UP001385892">
    <property type="component" value="Unassembled WGS sequence"/>
</dbReference>
<sequence>MGLLFSIDGLVGIATEGFSTDDPCGVSKEANEIADAVLYYGQGASFAKTTNVVVVQVKYSKAAELLPFRAADAKKTLGKFAQTYLEHRRKHGASKTKEKVRLQLVTNRPVLPELIEAVRGLSAGSTLRGIASTQADQIRAACKLSPGDLQEFAARLEVVSLSGNLSAAKHHLAIALADWSPARDPMARVRLNALRELARDKASLASQNRNVISRTDVLTALEIQDENELLPCPTSFPRVVEIVPRHQLADVVALVLRLTRPLIVHADGGVGKTVFVNSVAAALAQAHEVVLFDCFGMGQYRAPGDARHLPKRGLMHIANDLACRGLCDPLLPTSSDSDDIIRAFRGRLQQAAQTTSRSQSNRLLVLFLDAIDNASEQARDRGEDAFPRLLLESVTVSGQIPGVKIVVSARTHRWARAVGEAICERIELRPFTVLETEQFLAPRVAGLTDVGVQVAQSRSGGNARVLEHLVAEGAEGLAESETGKPILLDDLIRERISKALAAAKTQGYRDKDVGTFLASLATLPPPVPISDLAACNQIPIGAVESFSADLAPLLERTKHGLMFRDEPTETLIRDTYSADAAAVRTLAKNLYDMQGKSVYAAATLPDLLQQIDDGERLYHLAFEERFPAAITSTIGRRVIRVARIKAAIKHAAGEDDPDRLVPLLTEMSTLAAVDQRGTQYLLDHPDLTVASGDVDSLRRLFEVRTTWPGTRHARLAIANALSGDISDAYRHALRVEEWRSHYFEQNESYQRDNGSPTALDMASIPFCRLAKGDAHGAARDISGWRYDSFVFEIAEHVFRLAAKCTVDEAALVKFMFERQHPGVLIAALSVATITDNLQRNLISSLFQVLGEKREGLSMGARESRADARPIVRGTLHSACLAVLQEMDEEARAILTALDIPTPSLYTFMDEYWTGDVYPFVAKQVLMRLASGTQISERDLLPAELESIARVLPQDLTGADLRKALKATHERTVQETATGGRWSDSSQTRTLADRFLDHRLESWLRIAQAFSLAFRDEQGNSKGSLAPLLDTWITLREKRDYHHGAVRAELQYKAVGERLLTLALDANSPCESTDVLRYVKALSGGGAVSVASVIEVTGILSGRPKFHAIAGGLAAQAKAMIEREDEVDRRAGSLAELARAIAPASGKESVEYFRLGLNQMDAIGSGDYQFVNELMHFAGSLHGEYLADVDSHALSNICELNLGEEHKFNWGAYGSAMAKAAGPKGLAKLARWEDRERITLDYTLLPYLNALLNDKQIDPSLALTMLRICNPEELFVCNTEHLVESLERVDDPRSKVWARTLIEQWLRDNPGLFRSSTLSALARLARSAIGEGSAEWKYLSDAEAKNDFVVDTYNALNNWQPRILATQVTKREAERLAAQKAVRRLAADVNPLDELAVVKAVAALQSRHTGWRIEWEFLALLRGRVSYGDRPAFIHLIARQPIFDLYTKMHELSACKQAWCETSTAVATALHESADIVVRENAFDFISHEYLSSSHLKELSELSGVLRETLVNSLVREFSRPEVSIPASVWIGIGAELNTKAEAGVGQRALARLLSTGPEKLASSVADGAYRPDLYPPADPAGVTAGLIWFALGAPEASRRWMAAHSLRTAVRLGRTDVLDHVVNQAHWTNAGAFQARELRFFHLHAHLWLLIALARIAIEAPEAVAKHEKMLTRLVKDPHERHVLRRNFAAHALMACVQSGVVTLDQATLKQVEQVNNPLLRSKTLSNGVRSATHRSRPKTLPAPANELHLEYDFNKYDVASLSEMFNRPQWETAEAIGTWVRQYDREITHMSDSNGRSGSRRERGYGIGPEYHSYGEHLCWHGLHGVAGDLLATHPVVRRSYDKSDPWAHWLTQRLLSHSKGLWLADGTDSRPIDTRINLREAGRLGVKLTGDRSKLLSLFGFSPSVGDWLIADAAWNSLDGVAVHIQTAFFPRDKSAAQAKILASMDPFQAYLPRLEGDEVQDFESLNRDTEAHPWVTLSNHDGRLDEADVLGTTAAAQRARLSIDVNASSQLTPIDAFCRDWSDPTGELRVQSQVWASSAERHSGSRDRGSRLLVHTKVVRELLKAKASDLLLLLILRRYETGSGGESSKFWHTTAVARVTQELKLQFYPGRVNALHKSRH</sequence>
<keyword evidence="2" id="KW-1185">Reference proteome</keyword>
<dbReference type="RefSeq" id="WP_340340743.1">
    <property type="nucleotide sequence ID" value="NZ_JBBKZT010000001.1"/>
</dbReference>
<protein>
    <recommendedName>
        <fullName evidence="3">NACHT domain-containing protein</fullName>
    </recommendedName>
</protein>
<gene>
    <name evidence="1" type="ORF">WKW82_02935</name>
</gene>
<evidence type="ECO:0000313" key="1">
    <source>
        <dbReference type="EMBL" id="MEJ8845585.1"/>
    </source>
</evidence>
<dbReference type="EMBL" id="JBBKZT010000001">
    <property type="protein sequence ID" value="MEJ8845585.1"/>
    <property type="molecule type" value="Genomic_DNA"/>
</dbReference>
<evidence type="ECO:0008006" key="3">
    <source>
        <dbReference type="Google" id="ProtNLM"/>
    </source>
</evidence>
<proteinExistence type="predicted"/>
<accession>A0ABU8WF89</accession>